<dbReference type="RefSeq" id="WP_008852474.1">
    <property type="nucleotide sequence ID" value="NZ_AGQV01000010.1"/>
</dbReference>
<evidence type="ECO:0000313" key="1">
    <source>
        <dbReference type="EMBL" id="EHH67337.1"/>
    </source>
</evidence>
<accession>G6XLT2</accession>
<sequence>MRRTLLSLSDLCCCERLALWSIRCLVRHYRLPYCPETKTTDGMFPSCFRPALDAAEQAFMDAADHLRETGLPELEINAPGALQLSQTEERFIRGIQIAQNEGQKATFVLLAGCVPDRLVQGCVATALTLIADCMAGAGHWLPEHEKSTAGAGALATLTRWKSVNPAEMRILWPREHDSACQQTLH</sequence>
<evidence type="ECO:0000313" key="2">
    <source>
        <dbReference type="Proteomes" id="UP000004949"/>
    </source>
</evidence>
<comment type="caution">
    <text evidence="1">The sequence shown here is derived from an EMBL/GenBank/DDBJ whole genome shotgun (WGS) entry which is preliminary data.</text>
</comment>
<dbReference type="AlphaFoldDB" id="G6XLT2"/>
<gene>
    <name evidence="1" type="ORF">GMO_23310</name>
</gene>
<dbReference type="EMBL" id="AGQV01000010">
    <property type="protein sequence ID" value="EHH67337.1"/>
    <property type="molecule type" value="Genomic_DNA"/>
</dbReference>
<dbReference type="PATRIC" id="fig|1088869.3.peg.2325"/>
<proteinExistence type="predicted"/>
<dbReference type="STRING" id="1088869.GMO_23310"/>
<name>G6XLT2_9PROT</name>
<protein>
    <submittedName>
        <fullName evidence="1">Uncharacterized protein</fullName>
    </submittedName>
</protein>
<keyword evidence="2" id="KW-1185">Reference proteome</keyword>
<reference evidence="1 2" key="1">
    <citation type="submission" date="2011-10" db="EMBL/GenBank/DDBJ databases">
        <title>Genome sequence of Gluconobacter morbifer G707, isolated from Drosophila gut.</title>
        <authorList>
            <person name="Lee W.-J."/>
            <person name="Kim E.-K."/>
        </authorList>
    </citation>
    <scope>NUCLEOTIDE SEQUENCE [LARGE SCALE GENOMIC DNA]</scope>
    <source>
        <strain evidence="1 2">G707</strain>
    </source>
</reference>
<organism evidence="1 2">
    <name type="scientific">Gluconobacter morbifer G707</name>
    <dbReference type="NCBI Taxonomy" id="1088869"/>
    <lineage>
        <taxon>Bacteria</taxon>
        <taxon>Pseudomonadati</taxon>
        <taxon>Pseudomonadota</taxon>
        <taxon>Alphaproteobacteria</taxon>
        <taxon>Acetobacterales</taxon>
        <taxon>Acetobacteraceae</taxon>
        <taxon>Gluconobacter</taxon>
    </lineage>
</organism>
<dbReference type="Proteomes" id="UP000004949">
    <property type="component" value="Unassembled WGS sequence"/>
</dbReference>